<feature type="domain" description="DRBM" evidence="3">
    <location>
        <begin position="477"/>
        <end position="542"/>
    </location>
</feature>
<organism evidence="4 5">
    <name type="scientific">Chanos chanos</name>
    <name type="common">Milkfish</name>
    <name type="synonym">Mugil chanos</name>
    <dbReference type="NCBI Taxonomy" id="29144"/>
    <lineage>
        <taxon>Eukaryota</taxon>
        <taxon>Metazoa</taxon>
        <taxon>Chordata</taxon>
        <taxon>Craniata</taxon>
        <taxon>Vertebrata</taxon>
        <taxon>Euteleostomi</taxon>
        <taxon>Actinopterygii</taxon>
        <taxon>Neopterygii</taxon>
        <taxon>Teleostei</taxon>
        <taxon>Ostariophysi</taxon>
        <taxon>Gonorynchiformes</taxon>
        <taxon>Chanidae</taxon>
        <taxon>Chanos</taxon>
    </lineage>
</organism>
<dbReference type="InterPro" id="IPR014720">
    <property type="entry name" value="dsRBD_dom"/>
</dbReference>
<dbReference type="Gene3D" id="3.30.160.20">
    <property type="match status" value="2"/>
</dbReference>
<accession>A0A6J2VT13</accession>
<feature type="region of interest" description="Disordered" evidence="2">
    <location>
        <begin position="624"/>
        <end position="666"/>
    </location>
</feature>
<protein>
    <submittedName>
        <fullName evidence="5">Uncharacterized protein LOC115816002</fullName>
    </submittedName>
</protein>
<evidence type="ECO:0000256" key="2">
    <source>
        <dbReference type="SAM" id="MobiDB-lite"/>
    </source>
</evidence>
<dbReference type="PANTHER" id="PTHR35083:SF3">
    <property type="entry name" value="SI:CH211-91P5.3"/>
    <property type="match status" value="1"/>
</dbReference>
<dbReference type="RefSeq" id="XP_030634834.1">
    <property type="nucleotide sequence ID" value="XM_030778974.1"/>
</dbReference>
<dbReference type="SMART" id="SM00358">
    <property type="entry name" value="DSRM"/>
    <property type="match status" value="2"/>
</dbReference>
<dbReference type="Pfam" id="PF15112">
    <property type="entry name" value="DUF4559"/>
    <property type="match status" value="1"/>
</dbReference>
<evidence type="ECO:0000313" key="5">
    <source>
        <dbReference type="RefSeq" id="XP_030634834.1"/>
    </source>
</evidence>
<evidence type="ECO:0000256" key="1">
    <source>
        <dbReference type="SAM" id="Coils"/>
    </source>
</evidence>
<dbReference type="InParanoid" id="A0A6J2VT13"/>
<feature type="coiled-coil region" evidence="1">
    <location>
        <begin position="291"/>
        <end position="318"/>
    </location>
</feature>
<feature type="coiled-coil region" evidence="1">
    <location>
        <begin position="193"/>
        <end position="254"/>
    </location>
</feature>
<dbReference type="Proteomes" id="UP000504632">
    <property type="component" value="Chromosome 7"/>
</dbReference>
<dbReference type="FunCoup" id="A0A6J2VT13">
    <property type="interactions" value="3"/>
</dbReference>
<evidence type="ECO:0000259" key="3">
    <source>
        <dbReference type="SMART" id="SM00358"/>
    </source>
</evidence>
<feature type="domain" description="DRBM" evidence="3">
    <location>
        <begin position="331"/>
        <end position="394"/>
    </location>
</feature>
<feature type="compositionally biased region" description="Polar residues" evidence="2">
    <location>
        <begin position="651"/>
        <end position="666"/>
    </location>
</feature>
<dbReference type="InterPro" id="IPR027897">
    <property type="entry name" value="DUF4559"/>
</dbReference>
<feature type="region of interest" description="Disordered" evidence="2">
    <location>
        <begin position="396"/>
        <end position="420"/>
    </location>
</feature>
<evidence type="ECO:0000313" key="4">
    <source>
        <dbReference type="Proteomes" id="UP000504632"/>
    </source>
</evidence>
<keyword evidence="1" id="KW-0175">Coiled coil</keyword>
<keyword evidence="4" id="KW-1185">Reference proteome</keyword>
<proteinExistence type="predicted"/>
<dbReference type="PANTHER" id="PTHR35083">
    <property type="entry name" value="RGD1565685 PROTEIN"/>
    <property type="match status" value="1"/>
</dbReference>
<sequence>MEYNRFCDDNYKNWLKTTESLIILRSHIRDFVENETDTHHRDLREKIRNVFKDDICNSKCDLKKTKEPCEKCTHWKDTILQHHTSKRQAVHWDNCTPHLWPSEKWEVAKVYMPRGHKNHRRFEEFDIAAILNLMSNCKHFKKFVAGQCITKVIEARNQLMHSPDFRLSTEDREKHWRNVLALAESLKRYVPELENLKDDVNKFNRILEKQLGRVLDKSGDKEKPDDVESMKELSKFLDKEQQALKEKIEFLAQRYEEDKEPGLKEELLGLKSFFDQNKDLLEKLKPQIDHLKQIEEKVEKHGQQISVLNNRVDQLERVTNDPIFAGDPLKFKNHLYEMARKYTWTEPVFSEILDASGYTGQVEINGQKFTGTQVCNSKKSAHQEVAKIALEEIQKQPQNFPREQPSIHPDTQSDSSTSSSFTSLSTGSVFYGSVTVTLNSEVMSKESFSEAPEATESAYKEVASLFHLETPLKGVFYKTLVLEYFDKYNFPVPIEELDKDQSEKIICKLKLIGNFKFEEKEGSAKKKQAMQQAAKVALHDLSGVLRCSKPEAEGNYIGLLKETLEARSLGSPSYDVVEIKRGSGGEPVAHVPVKASPQTSRKLQAASEGSATPIPIVSSAISLNAESRDPSPQPSLRKVARVEHPVPVKASPQTSRKLQTASEGSATSIPIVSSAISLNAESRDSSPQPSLRKVARVEHPEIEKLMNVFALKPPSVTVDSMKIEENFLCTVTIRLDKYSFENKATHSSKKEAVRKTYLILGCAIGIFEPDIDESKSTMLVKQHFSQKNSDHPLEDVGKESPFFCTLKDISCSCVYEGQGASVEKARQEAFQKALCKLAPLFGYKSVPKTSSAKESEDQLTAMVTKSGLDAPLCSVNDPLHKATIQLKFQDYTLENTGQASRKIARNQLSARILGLLGEKTDTLSARNCLDEWFKQKGLPQPVFEDKEETDDKKKNLGARAKFSVSLSCSHPDWEESMDKAVEKLVKELQHRFENLTD</sequence>
<gene>
    <name evidence="5" type="primary">LOC115816002</name>
</gene>
<dbReference type="AlphaFoldDB" id="A0A6J2VT13"/>
<reference evidence="5" key="1">
    <citation type="submission" date="2025-08" db="UniProtKB">
        <authorList>
            <consortium name="RefSeq"/>
        </authorList>
    </citation>
    <scope>IDENTIFICATION</scope>
</reference>
<dbReference type="OrthoDB" id="9934809at2759"/>
<dbReference type="GeneID" id="115816002"/>
<dbReference type="Pfam" id="PF00035">
    <property type="entry name" value="dsrm"/>
    <property type="match status" value="2"/>
</dbReference>
<dbReference type="SUPFAM" id="SSF54768">
    <property type="entry name" value="dsRNA-binding domain-like"/>
    <property type="match status" value="1"/>
</dbReference>
<name>A0A6J2VT13_CHACN</name>